<protein>
    <submittedName>
        <fullName evidence="1">Uncharacterized protein</fullName>
    </submittedName>
</protein>
<organism evidence="1">
    <name type="scientific">Ceratitis capitata</name>
    <name type="common">Mediterranean fruit fly</name>
    <name type="synonym">Tephritis capitata</name>
    <dbReference type="NCBI Taxonomy" id="7213"/>
    <lineage>
        <taxon>Eukaryota</taxon>
        <taxon>Metazoa</taxon>
        <taxon>Ecdysozoa</taxon>
        <taxon>Arthropoda</taxon>
        <taxon>Hexapoda</taxon>
        <taxon>Insecta</taxon>
        <taxon>Pterygota</taxon>
        <taxon>Neoptera</taxon>
        <taxon>Endopterygota</taxon>
        <taxon>Diptera</taxon>
        <taxon>Brachycera</taxon>
        <taxon>Muscomorpha</taxon>
        <taxon>Tephritoidea</taxon>
        <taxon>Tephritidae</taxon>
        <taxon>Ceratitis</taxon>
        <taxon>Ceratitis</taxon>
    </lineage>
</organism>
<sequence>MGDEKKQANTCCAYNRIEHMEEQEVVEILETFLKNNNQLVRLFQSLLNRLQNDNCVIVIKADKVPNGEHTGKYNVPTVNEVAVVMGRDPTGRRDIRIQRRDNTVQIIQDNHGYHLISNKVI</sequence>
<dbReference type="EMBL" id="GAMC01008676">
    <property type="protein sequence ID" value="JAB97879.1"/>
    <property type="molecule type" value="mRNA"/>
</dbReference>
<dbReference type="AlphaFoldDB" id="W8C673"/>
<accession>W8C673</accession>
<reference evidence="1" key="1">
    <citation type="submission" date="2013-07" db="EMBL/GenBank/DDBJ databases">
        <authorList>
            <person name="Geib S."/>
        </authorList>
    </citation>
    <scope>NUCLEOTIDE SEQUENCE</scope>
</reference>
<evidence type="ECO:0000313" key="1">
    <source>
        <dbReference type="EMBL" id="JAB97879.1"/>
    </source>
</evidence>
<name>W8C673_CERCA</name>
<proteinExistence type="evidence at transcript level"/>
<reference evidence="1" key="2">
    <citation type="journal article" date="2014" name="BMC Genomics">
        <title>A genomic perspective to assessing quality of mass-reared SIT flies used in Mediterranean fruit fly (Ceratitis capitata) eradication in California.</title>
        <authorList>
            <person name="Calla B."/>
            <person name="Hall B."/>
            <person name="Hou S."/>
            <person name="Geib S.M."/>
        </authorList>
    </citation>
    <scope>NUCLEOTIDE SEQUENCE</scope>
</reference>